<accession>A0A3M7SKT4</accession>
<dbReference type="EMBL" id="REGN01001195">
    <property type="protein sequence ID" value="RNA36366.1"/>
    <property type="molecule type" value="Genomic_DNA"/>
</dbReference>
<organism evidence="1 2">
    <name type="scientific">Brachionus plicatilis</name>
    <name type="common">Marine rotifer</name>
    <name type="synonym">Brachionus muelleri</name>
    <dbReference type="NCBI Taxonomy" id="10195"/>
    <lineage>
        <taxon>Eukaryota</taxon>
        <taxon>Metazoa</taxon>
        <taxon>Spiralia</taxon>
        <taxon>Gnathifera</taxon>
        <taxon>Rotifera</taxon>
        <taxon>Eurotatoria</taxon>
        <taxon>Monogononta</taxon>
        <taxon>Pseudotrocha</taxon>
        <taxon>Ploima</taxon>
        <taxon>Brachionidae</taxon>
        <taxon>Brachionus</taxon>
    </lineage>
</organism>
<evidence type="ECO:0000313" key="2">
    <source>
        <dbReference type="Proteomes" id="UP000276133"/>
    </source>
</evidence>
<sequence length="94" mass="11257">MTISRMHFWIKHSMLNKKTFADFTLRFNKALYNIYVQSHFLQILSFSFVQYLHTKVILVENKNFAQITKIDLDFSGQKSKKSHYDSSVLLFKPY</sequence>
<proteinExistence type="predicted"/>
<evidence type="ECO:0000313" key="1">
    <source>
        <dbReference type="EMBL" id="RNA36366.1"/>
    </source>
</evidence>
<reference evidence="1 2" key="1">
    <citation type="journal article" date="2018" name="Sci. Rep.">
        <title>Genomic signatures of local adaptation to the degree of environmental predictability in rotifers.</title>
        <authorList>
            <person name="Franch-Gras L."/>
            <person name="Hahn C."/>
            <person name="Garcia-Roger E.M."/>
            <person name="Carmona M.J."/>
            <person name="Serra M."/>
            <person name="Gomez A."/>
        </authorList>
    </citation>
    <scope>NUCLEOTIDE SEQUENCE [LARGE SCALE GENOMIC DNA]</scope>
    <source>
        <strain evidence="1">HYR1</strain>
    </source>
</reference>
<dbReference type="Proteomes" id="UP000276133">
    <property type="component" value="Unassembled WGS sequence"/>
</dbReference>
<keyword evidence="2" id="KW-1185">Reference proteome</keyword>
<name>A0A3M7SKT4_BRAPC</name>
<comment type="caution">
    <text evidence="1">The sequence shown here is derived from an EMBL/GenBank/DDBJ whole genome shotgun (WGS) entry which is preliminary data.</text>
</comment>
<protein>
    <submittedName>
        <fullName evidence="1">Uncharacterized protein</fullName>
    </submittedName>
</protein>
<dbReference type="AlphaFoldDB" id="A0A3M7SKT4"/>
<gene>
    <name evidence="1" type="ORF">BpHYR1_022982</name>
</gene>